<dbReference type="SUPFAM" id="SSF51658">
    <property type="entry name" value="Xylose isomerase-like"/>
    <property type="match status" value="1"/>
</dbReference>
<gene>
    <name evidence="1" type="ORF">IAA07_00520</name>
</gene>
<dbReference type="PANTHER" id="PTHR12110">
    <property type="entry name" value="HYDROXYPYRUVATE ISOMERASE"/>
    <property type="match status" value="1"/>
</dbReference>
<name>A0A9D2HH28_9FIRM</name>
<protein>
    <recommendedName>
        <fullName evidence="3">Xylose isomerase-like TIM barrel domain-containing protein</fullName>
    </recommendedName>
</protein>
<reference evidence="1" key="2">
    <citation type="submission" date="2021-04" db="EMBL/GenBank/DDBJ databases">
        <authorList>
            <person name="Gilroy R."/>
        </authorList>
    </citation>
    <scope>NUCLEOTIDE SEQUENCE</scope>
    <source>
        <strain evidence="1">CHK178-16964</strain>
    </source>
</reference>
<dbReference type="InterPro" id="IPR036237">
    <property type="entry name" value="Xyl_isomerase-like_sf"/>
</dbReference>
<dbReference type="Proteomes" id="UP000823900">
    <property type="component" value="Unassembled WGS sequence"/>
</dbReference>
<comment type="caution">
    <text evidence="1">The sequence shown here is derived from an EMBL/GenBank/DDBJ whole genome shotgun (WGS) entry which is preliminary data.</text>
</comment>
<dbReference type="PANTHER" id="PTHR12110:SF53">
    <property type="entry name" value="BLR5974 PROTEIN"/>
    <property type="match status" value="1"/>
</dbReference>
<dbReference type="EMBL" id="DWZA01000004">
    <property type="protein sequence ID" value="HJA70048.1"/>
    <property type="molecule type" value="Genomic_DNA"/>
</dbReference>
<organism evidence="1 2">
    <name type="scientific">Candidatus Lachnoclostridium stercoravium</name>
    <dbReference type="NCBI Taxonomy" id="2838633"/>
    <lineage>
        <taxon>Bacteria</taxon>
        <taxon>Bacillati</taxon>
        <taxon>Bacillota</taxon>
        <taxon>Clostridia</taxon>
        <taxon>Lachnospirales</taxon>
        <taxon>Lachnospiraceae</taxon>
    </lineage>
</organism>
<proteinExistence type="predicted"/>
<accession>A0A9D2HH28</accession>
<reference evidence="1" key="1">
    <citation type="journal article" date="2021" name="PeerJ">
        <title>Extensive microbial diversity within the chicken gut microbiome revealed by metagenomics and culture.</title>
        <authorList>
            <person name="Gilroy R."/>
            <person name="Ravi A."/>
            <person name="Getino M."/>
            <person name="Pursley I."/>
            <person name="Horton D.L."/>
            <person name="Alikhan N.F."/>
            <person name="Baker D."/>
            <person name="Gharbi K."/>
            <person name="Hall N."/>
            <person name="Watson M."/>
            <person name="Adriaenssens E.M."/>
            <person name="Foster-Nyarko E."/>
            <person name="Jarju S."/>
            <person name="Secka A."/>
            <person name="Antonio M."/>
            <person name="Oren A."/>
            <person name="Chaudhuri R.R."/>
            <person name="La Ragione R."/>
            <person name="Hildebrand F."/>
            <person name="Pallen M.J."/>
        </authorList>
    </citation>
    <scope>NUCLEOTIDE SEQUENCE</scope>
    <source>
        <strain evidence="1">CHK178-16964</strain>
    </source>
</reference>
<sequence>MKRLTAWNGIDTGLGLASNTYKQVLMSGEMTIKELICWAAGRGFSWVEVRDPDVTMTRDELEGIKRLADSLKIRIHYSWDNKDTLKEDETFYQGMENAALFGPGTCCRVLIAQETVRGRKGYSKEEVEKILPVVEKYVKQSKELGIWLCFENSMEPIRGDGAEYFGMSELLEKCQEMCVTFDAANATNCTTCINPTEEQLLEYYNRFSERIFYFHLKVTKNHQLLDTVEREGDFHVENLFQAFSSNKDMKICLEIPQQPDLRKMTAAVERSLEVLEEIQKQQDADQCCS</sequence>
<evidence type="ECO:0008006" key="3">
    <source>
        <dbReference type="Google" id="ProtNLM"/>
    </source>
</evidence>
<dbReference type="AlphaFoldDB" id="A0A9D2HH28"/>
<dbReference type="InterPro" id="IPR050312">
    <property type="entry name" value="IolE/XylAMocC-like"/>
</dbReference>
<dbReference type="Gene3D" id="3.20.20.150">
    <property type="entry name" value="Divalent-metal-dependent TIM barrel enzymes"/>
    <property type="match status" value="1"/>
</dbReference>
<evidence type="ECO:0000313" key="2">
    <source>
        <dbReference type="Proteomes" id="UP000823900"/>
    </source>
</evidence>
<evidence type="ECO:0000313" key="1">
    <source>
        <dbReference type="EMBL" id="HJA70048.1"/>
    </source>
</evidence>